<dbReference type="RefSeq" id="WP_344933281.1">
    <property type="nucleotide sequence ID" value="NZ_BAAAZR010000001.1"/>
</dbReference>
<keyword evidence="3" id="KW-1185">Reference proteome</keyword>
<accession>A0ABP7H8B0</accession>
<gene>
    <name evidence="2" type="ORF">GCM10022226_03370</name>
</gene>
<dbReference type="Proteomes" id="UP001500888">
    <property type="component" value="Unassembled WGS sequence"/>
</dbReference>
<name>A0ABP7H8B0_9ACTN</name>
<evidence type="ECO:0008006" key="4">
    <source>
        <dbReference type="Google" id="ProtNLM"/>
    </source>
</evidence>
<sequence length="74" mass="7717">MVLGIGGCLCSLTFTTGIMGVGLVLGAAAAICGWTAKTRVERQMANNPGVATTGRILGILAMLIPFAYVFLRWT</sequence>
<reference evidence="3" key="1">
    <citation type="journal article" date="2019" name="Int. J. Syst. Evol. Microbiol.">
        <title>The Global Catalogue of Microorganisms (GCM) 10K type strain sequencing project: providing services to taxonomists for standard genome sequencing and annotation.</title>
        <authorList>
            <consortium name="The Broad Institute Genomics Platform"/>
            <consortium name="The Broad Institute Genome Sequencing Center for Infectious Disease"/>
            <person name="Wu L."/>
            <person name="Ma J."/>
        </authorList>
    </citation>
    <scope>NUCLEOTIDE SEQUENCE [LARGE SCALE GENOMIC DNA]</scope>
    <source>
        <strain evidence="3">JCM 16908</strain>
    </source>
</reference>
<keyword evidence="1" id="KW-0812">Transmembrane</keyword>
<dbReference type="EMBL" id="BAAAZR010000001">
    <property type="protein sequence ID" value="GAA3788107.1"/>
    <property type="molecule type" value="Genomic_DNA"/>
</dbReference>
<proteinExistence type="predicted"/>
<evidence type="ECO:0000256" key="1">
    <source>
        <dbReference type="SAM" id="Phobius"/>
    </source>
</evidence>
<feature type="transmembrane region" description="Helical" evidence="1">
    <location>
        <begin position="50"/>
        <end position="71"/>
    </location>
</feature>
<protein>
    <recommendedName>
        <fullName evidence="4">DUF4190 domain-containing protein</fullName>
    </recommendedName>
</protein>
<comment type="caution">
    <text evidence="2">The sequence shown here is derived from an EMBL/GenBank/DDBJ whole genome shotgun (WGS) entry which is preliminary data.</text>
</comment>
<keyword evidence="1" id="KW-1133">Transmembrane helix</keyword>
<keyword evidence="1" id="KW-0472">Membrane</keyword>
<evidence type="ECO:0000313" key="2">
    <source>
        <dbReference type="EMBL" id="GAA3788107.1"/>
    </source>
</evidence>
<evidence type="ECO:0000313" key="3">
    <source>
        <dbReference type="Proteomes" id="UP001500888"/>
    </source>
</evidence>
<organism evidence="2 3">
    <name type="scientific">Sphaerisporangium flaviroseum</name>
    <dbReference type="NCBI Taxonomy" id="509199"/>
    <lineage>
        <taxon>Bacteria</taxon>
        <taxon>Bacillati</taxon>
        <taxon>Actinomycetota</taxon>
        <taxon>Actinomycetes</taxon>
        <taxon>Streptosporangiales</taxon>
        <taxon>Streptosporangiaceae</taxon>
        <taxon>Sphaerisporangium</taxon>
    </lineage>
</organism>